<comment type="caution">
    <text evidence="2">The sequence shown here is derived from an EMBL/GenBank/DDBJ whole genome shotgun (WGS) entry which is preliminary data.</text>
</comment>
<dbReference type="EMBL" id="LCZI01001528">
    <property type="protein sequence ID" value="KKZ60540.1"/>
    <property type="molecule type" value="Genomic_DNA"/>
</dbReference>
<evidence type="ECO:0000313" key="2">
    <source>
        <dbReference type="EMBL" id="KKZ60540.1"/>
    </source>
</evidence>
<sequence length="332" mass="38029">MATSDPESGKTRSSSQLPEVDDEFRKESSTYGENGSISSDAEKYLGRIENNRRYHLYREGCYLLPNDDKENERLDIHHALVMTIMEDKLFLAPIENPKNAIDLCTGSGIWAVEFADMFPGCEVIGNDLSPTQPSLVPPNLQFMVDDVESDWLYEDTPFDLVHARYLAESIRDMPRLVQQAYSCTKPGGWVEFQDWDTHPYSVDGSLKGTDMEYYYQVVLAAFIKQGYYTQPGKHLEKWFTDTGFVNIHVKKYRVPLGTWAKGEKNKRMGAYNLMQFDEAIEGGAMAILTRYEGWAPQEVQILTSKARSDSRRPDVHVLFDLYVVWGQKPENE</sequence>
<protein>
    <recommendedName>
        <fullName evidence="4">Methyltransferase</fullName>
    </recommendedName>
</protein>
<evidence type="ECO:0008006" key="4">
    <source>
        <dbReference type="Google" id="ProtNLM"/>
    </source>
</evidence>
<organism evidence="2 3">
    <name type="scientific">[Emmonsia] crescens</name>
    <dbReference type="NCBI Taxonomy" id="73230"/>
    <lineage>
        <taxon>Eukaryota</taxon>
        <taxon>Fungi</taxon>
        <taxon>Dikarya</taxon>
        <taxon>Ascomycota</taxon>
        <taxon>Pezizomycotina</taxon>
        <taxon>Eurotiomycetes</taxon>
        <taxon>Eurotiomycetidae</taxon>
        <taxon>Onygenales</taxon>
        <taxon>Ajellomycetaceae</taxon>
        <taxon>Emergomyces</taxon>
    </lineage>
</organism>
<dbReference type="AlphaFoldDB" id="A0A0G2HS58"/>
<gene>
    <name evidence="2" type="ORF">EMCG_04819</name>
</gene>
<dbReference type="CDD" id="cd02440">
    <property type="entry name" value="AdoMet_MTases"/>
    <property type="match status" value="1"/>
</dbReference>
<evidence type="ECO:0000256" key="1">
    <source>
        <dbReference type="SAM" id="MobiDB-lite"/>
    </source>
</evidence>
<dbReference type="GO" id="GO:0008168">
    <property type="term" value="F:methyltransferase activity"/>
    <property type="evidence" value="ECO:0007669"/>
    <property type="project" value="TreeGrafter"/>
</dbReference>
<dbReference type="PANTHER" id="PTHR43591:SF24">
    <property type="entry name" value="2-METHOXY-6-POLYPRENYL-1,4-BENZOQUINOL METHYLASE, MITOCHONDRIAL"/>
    <property type="match status" value="1"/>
</dbReference>
<dbReference type="Gene3D" id="3.40.50.150">
    <property type="entry name" value="Vaccinia Virus protein VP39"/>
    <property type="match status" value="1"/>
</dbReference>
<dbReference type="VEuPathDB" id="FungiDB:EMCG_04819"/>
<reference evidence="3" key="1">
    <citation type="journal article" date="2015" name="PLoS Genet.">
        <title>The dynamic genome and transcriptome of the human fungal pathogen Blastomyces and close relative Emmonsia.</title>
        <authorList>
            <person name="Munoz J.F."/>
            <person name="Gauthier G.M."/>
            <person name="Desjardins C.A."/>
            <person name="Gallo J.E."/>
            <person name="Holder J."/>
            <person name="Sullivan T.D."/>
            <person name="Marty A.J."/>
            <person name="Carmen J.C."/>
            <person name="Chen Z."/>
            <person name="Ding L."/>
            <person name="Gujja S."/>
            <person name="Magrini V."/>
            <person name="Misas E."/>
            <person name="Mitreva M."/>
            <person name="Priest M."/>
            <person name="Saif S."/>
            <person name="Whiston E.A."/>
            <person name="Young S."/>
            <person name="Zeng Q."/>
            <person name="Goldman W.E."/>
            <person name="Mardis E.R."/>
            <person name="Taylor J.W."/>
            <person name="McEwen J.G."/>
            <person name="Clay O.K."/>
            <person name="Klein B.S."/>
            <person name="Cuomo C.A."/>
        </authorList>
    </citation>
    <scope>NUCLEOTIDE SEQUENCE [LARGE SCALE GENOMIC DNA]</scope>
    <source>
        <strain evidence="3">UAMH 3008</strain>
    </source>
</reference>
<dbReference type="PANTHER" id="PTHR43591">
    <property type="entry name" value="METHYLTRANSFERASE"/>
    <property type="match status" value="1"/>
</dbReference>
<feature type="region of interest" description="Disordered" evidence="1">
    <location>
        <begin position="1"/>
        <end position="37"/>
    </location>
</feature>
<dbReference type="SUPFAM" id="SSF53335">
    <property type="entry name" value="S-adenosyl-L-methionine-dependent methyltransferases"/>
    <property type="match status" value="1"/>
</dbReference>
<dbReference type="Pfam" id="PF13489">
    <property type="entry name" value="Methyltransf_23"/>
    <property type="match status" value="1"/>
</dbReference>
<evidence type="ECO:0000313" key="3">
    <source>
        <dbReference type="Proteomes" id="UP000034164"/>
    </source>
</evidence>
<name>A0A0G2HS58_9EURO</name>
<dbReference type="InterPro" id="IPR029063">
    <property type="entry name" value="SAM-dependent_MTases_sf"/>
</dbReference>
<dbReference type="OrthoDB" id="2013972at2759"/>
<dbReference type="Proteomes" id="UP000034164">
    <property type="component" value="Unassembled WGS sequence"/>
</dbReference>
<accession>A0A0G2HS58</accession>
<feature type="compositionally biased region" description="Polar residues" evidence="1">
    <location>
        <begin position="1"/>
        <end position="17"/>
    </location>
</feature>
<proteinExistence type="predicted"/>